<dbReference type="AlphaFoldDB" id="A0A4Q9G688"/>
<comment type="caution">
    <text evidence="6">The sequence shown here is derived from an EMBL/GenBank/DDBJ whole genome shotgun (WGS) entry which is preliminary data.</text>
</comment>
<name>A0A4Q9G688_9RHOB</name>
<evidence type="ECO:0000256" key="1">
    <source>
        <dbReference type="ARBA" id="ARBA00023015"/>
    </source>
</evidence>
<keyword evidence="2" id="KW-0238">DNA-binding</keyword>
<dbReference type="PANTHER" id="PTHR43537:SF24">
    <property type="entry name" value="GLUCONATE OPERON TRANSCRIPTIONAL REPRESSOR"/>
    <property type="match status" value="1"/>
</dbReference>
<keyword evidence="7" id="KW-1185">Reference proteome</keyword>
<sequence length="273" mass="29850">MSSSLPRDARPPHWIQSNAAPGSQASYFCQSEQSSDKLYQNPEGIVTGRPDSAAERAYRVLRQAALDGRLPTDRKVTEDGLARMLGLSRTPVRAAVGRLLLEGLLQRRAGHGLWCVLPTRAAMQEIFDIRVRLESYAAARAAERASTAQRDALTASAHRMSDLVALLRGGPDPEIVRRIHEENALFHGVIMQAAAAPRLERLLSSTVDLAFVSLTLQRYSLRQRVRSAGHHHEIAEGISAGMSDWASRCMEAHILSAAATFLQQPTGDAPTET</sequence>
<dbReference type="Proteomes" id="UP000293520">
    <property type="component" value="Unassembled WGS sequence"/>
</dbReference>
<evidence type="ECO:0000256" key="2">
    <source>
        <dbReference type="ARBA" id="ARBA00023125"/>
    </source>
</evidence>
<dbReference type="EMBL" id="SISK01000006">
    <property type="protein sequence ID" value="TBN39961.1"/>
    <property type="molecule type" value="Genomic_DNA"/>
</dbReference>
<dbReference type="InterPro" id="IPR000524">
    <property type="entry name" value="Tscrpt_reg_HTH_GntR"/>
</dbReference>
<accession>A0A4Q9G688</accession>
<dbReference type="Pfam" id="PF00392">
    <property type="entry name" value="GntR"/>
    <property type="match status" value="1"/>
</dbReference>
<dbReference type="InterPro" id="IPR011711">
    <property type="entry name" value="GntR_C"/>
</dbReference>
<dbReference type="PROSITE" id="PS50949">
    <property type="entry name" value="HTH_GNTR"/>
    <property type="match status" value="1"/>
</dbReference>
<dbReference type="Gene3D" id="1.20.120.530">
    <property type="entry name" value="GntR ligand-binding domain-like"/>
    <property type="match status" value="1"/>
</dbReference>
<dbReference type="OrthoDB" id="7620579at2"/>
<evidence type="ECO:0000313" key="7">
    <source>
        <dbReference type="Proteomes" id="UP000293520"/>
    </source>
</evidence>
<evidence type="ECO:0000256" key="3">
    <source>
        <dbReference type="ARBA" id="ARBA00023163"/>
    </source>
</evidence>
<dbReference type="InterPro" id="IPR008920">
    <property type="entry name" value="TF_FadR/GntR_C"/>
</dbReference>
<protein>
    <submittedName>
        <fullName evidence="6">GntR family transcriptional regulator</fullName>
    </submittedName>
</protein>
<evidence type="ECO:0000259" key="5">
    <source>
        <dbReference type="PROSITE" id="PS50949"/>
    </source>
</evidence>
<dbReference type="PANTHER" id="PTHR43537">
    <property type="entry name" value="TRANSCRIPTIONAL REGULATOR, GNTR FAMILY"/>
    <property type="match status" value="1"/>
</dbReference>
<organism evidence="6 7">
    <name type="scientific">Paracoccus subflavus</name>
    <dbReference type="NCBI Taxonomy" id="2528244"/>
    <lineage>
        <taxon>Bacteria</taxon>
        <taxon>Pseudomonadati</taxon>
        <taxon>Pseudomonadota</taxon>
        <taxon>Alphaproteobacteria</taxon>
        <taxon>Rhodobacterales</taxon>
        <taxon>Paracoccaceae</taxon>
        <taxon>Paracoccus</taxon>
    </lineage>
</organism>
<dbReference type="GO" id="GO:0003700">
    <property type="term" value="F:DNA-binding transcription factor activity"/>
    <property type="evidence" value="ECO:0007669"/>
    <property type="project" value="InterPro"/>
</dbReference>
<dbReference type="InterPro" id="IPR036390">
    <property type="entry name" value="WH_DNA-bd_sf"/>
</dbReference>
<gene>
    <name evidence="6" type="ORF">EYE42_09910</name>
</gene>
<dbReference type="SUPFAM" id="SSF46785">
    <property type="entry name" value="Winged helix' DNA-binding domain"/>
    <property type="match status" value="1"/>
</dbReference>
<reference evidence="6 7" key="1">
    <citation type="submission" date="2019-02" db="EMBL/GenBank/DDBJ databases">
        <title>Paracoccus subflavus sp. nov., isolated from marine sediment of the Pacific Ocean.</title>
        <authorList>
            <person name="Zhang G."/>
        </authorList>
    </citation>
    <scope>NUCLEOTIDE SEQUENCE [LARGE SCALE GENOMIC DNA]</scope>
    <source>
        <strain evidence="6 7">GY0581</strain>
    </source>
</reference>
<dbReference type="Pfam" id="PF07729">
    <property type="entry name" value="FCD"/>
    <property type="match status" value="1"/>
</dbReference>
<dbReference type="SUPFAM" id="SSF48008">
    <property type="entry name" value="GntR ligand-binding domain-like"/>
    <property type="match status" value="1"/>
</dbReference>
<evidence type="ECO:0000313" key="6">
    <source>
        <dbReference type="EMBL" id="TBN39961.1"/>
    </source>
</evidence>
<feature type="region of interest" description="Disordered" evidence="4">
    <location>
        <begin position="1"/>
        <end position="21"/>
    </location>
</feature>
<keyword evidence="1" id="KW-0805">Transcription regulation</keyword>
<evidence type="ECO:0000256" key="4">
    <source>
        <dbReference type="SAM" id="MobiDB-lite"/>
    </source>
</evidence>
<keyword evidence="3" id="KW-0804">Transcription</keyword>
<feature type="domain" description="HTH gntR-type" evidence="5">
    <location>
        <begin position="51"/>
        <end position="118"/>
    </location>
</feature>
<dbReference type="SMART" id="SM00895">
    <property type="entry name" value="FCD"/>
    <property type="match status" value="1"/>
</dbReference>
<dbReference type="GO" id="GO:0003677">
    <property type="term" value="F:DNA binding"/>
    <property type="evidence" value="ECO:0007669"/>
    <property type="project" value="UniProtKB-KW"/>
</dbReference>
<proteinExistence type="predicted"/>
<dbReference type="Gene3D" id="1.10.10.10">
    <property type="entry name" value="Winged helix-like DNA-binding domain superfamily/Winged helix DNA-binding domain"/>
    <property type="match status" value="1"/>
</dbReference>
<dbReference type="InterPro" id="IPR036388">
    <property type="entry name" value="WH-like_DNA-bd_sf"/>
</dbReference>